<feature type="region of interest" description="Disordered" evidence="4">
    <location>
        <begin position="54"/>
        <end position="98"/>
    </location>
</feature>
<dbReference type="SMART" id="SM00386">
    <property type="entry name" value="HAT"/>
    <property type="match status" value="5"/>
</dbReference>
<dbReference type="GO" id="GO:0031048">
    <property type="term" value="P:regulatory ncRNA-mediated heterochromatin formation"/>
    <property type="evidence" value="ECO:0007669"/>
    <property type="project" value="TreeGrafter"/>
</dbReference>
<proteinExistence type="inferred from homology"/>
<organism evidence="5 6">
    <name type="scientific">Umbelopsis vinacea</name>
    <dbReference type="NCBI Taxonomy" id="44442"/>
    <lineage>
        <taxon>Eukaryota</taxon>
        <taxon>Fungi</taxon>
        <taxon>Fungi incertae sedis</taxon>
        <taxon>Mucoromycota</taxon>
        <taxon>Mucoromycotina</taxon>
        <taxon>Umbelopsidomycetes</taxon>
        <taxon>Umbelopsidales</taxon>
        <taxon>Umbelopsidaceae</taxon>
        <taxon>Umbelopsis</taxon>
    </lineage>
</organism>
<dbReference type="Proteomes" id="UP000612746">
    <property type="component" value="Unassembled WGS sequence"/>
</dbReference>
<keyword evidence="3" id="KW-0539">Nucleus</keyword>
<feature type="compositionally biased region" description="Basic and acidic residues" evidence="4">
    <location>
        <begin position="65"/>
        <end position="74"/>
    </location>
</feature>
<evidence type="ECO:0000256" key="2">
    <source>
        <dbReference type="ARBA" id="ARBA00009265"/>
    </source>
</evidence>
<protein>
    <submittedName>
        <fullName evidence="5">Uncharacterized protein</fullName>
    </submittedName>
</protein>
<keyword evidence="6" id="KW-1185">Reference proteome</keyword>
<dbReference type="InterPro" id="IPR013633">
    <property type="entry name" value="NRDE-2"/>
</dbReference>
<feature type="region of interest" description="Disordered" evidence="4">
    <location>
        <begin position="1"/>
        <end position="29"/>
    </location>
</feature>
<feature type="compositionally biased region" description="Polar residues" evidence="4">
    <location>
        <begin position="54"/>
        <end position="64"/>
    </location>
</feature>
<dbReference type="EMBL" id="JAEPRA010000025">
    <property type="protein sequence ID" value="KAG2172155.1"/>
    <property type="molecule type" value="Genomic_DNA"/>
</dbReference>
<dbReference type="InterPro" id="IPR011990">
    <property type="entry name" value="TPR-like_helical_dom_sf"/>
</dbReference>
<dbReference type="PANTHER" id="PTHR13471:SF0">
    <property type="entry name" value="NUCLEAR EXOSOME REGULATOR NRDE2"/>
    <property type="match status" value="1"/>
</dbReference>
<dbReference type="Gene3D" id="1.25.40.10">
    <property type="entry name" value="Tetratricopeptide repeat domain"/>
    <property type="match status" value="3"/>
</dbReference>
<dbReference type="GO" id="GO:0006396">
    <property type="term" value="P:RNA processing"/>
    <property type="evidence" value="ECO:0007669"/>
    <property type="project" value="InterPro"/>
</dbReference>
<sequence length="1073" mass="123181">MPTPPIPPAPTFRSAPNIAPPPSFSSAPTLEGKCIRAVSSDVSAFYSQAVQTSLDRLKNPSTDLGKSDRTKNEGDPQVLVIPGNDHDRPTGHRTASDLDKAKSDIPTYRRSGGGRVLGMPRWLKIDHASAKAGKVLVIVNSRKEKRVQRYMDSNVSAANEGSRVNLNPESMKHTMAGDSVDYITLDDEIKLTEEHKAINATDAVEADPNEVDYRSIETPKKPQDVVEVKEEQEESIGESFEEYAKRRTIELNRQLDKEPNNAKLWLSFIAFQDTASAGLNSAAGGTTAKSKATKASLAEVKLSIFEKALQKNPGCEELLLPYMRCASEIWDTKTILTKWDSVLRENTNSISLWTEYVNFRQTSFSSFTFQQCLQVFEECLSGLRNIVRRLENDKSRDTFAGYIERAFGCFQAIMEINLFPPRIFTMQNLQITFSEMLMEFEMFWDSEVPRFGEQGAKGWQEFYRAKSSKSDDANQDGESPSDIPKGYSVENNDTGVGFDEWVSIEKKKDYNRRTPLRINNTQAEDIDEDPYVIVMFDDIRPLMFQLKTRQNLQHLMYTFFTFLNLPYIPPQISTNTPFTTDTFTHNHLAGPVLSQKFWPPTSHDTSRLLTYIDGIAMEPERQTGSPTPFGVPSCSFPIGVDELFAKHDQWFSCTPQYRLDSDVDINFVRNAFDQLLAVSDDQHLRLCYLSFNSSVNIKWGTKLAKSLLKDDRNNLILWNAYAQHEKSHNNITEARKVYHTALSMLSGLNTAERANAPLLFRMLAELEFDLDHLEVALNILLSMAEDVPRLHDESVPTTTQVLKARNFFAQKISYLTTLAVTEHDYHNAYQYFVCQGLFEYLTQGVEAACDVFEGLWKYYTDRGVERSIDNEMLLVAYGRMLYRHSSKRGGYKPSVMRDMLTRSLELFPNNTILLSLFMWNEARTKIENRVRQHLNQAIERVTEPSRYDTSDPNYVLWEFAIYSELHHHVPYNPNMVRSLFERAVECPRTRSSIALWKIYIEYELREGNHDRAKVVFYRAIRECPWAKDLYLMAFDVLYHEMNEQELHQILSSMMEKELRIRTAAEAFMDMEEF</sequence>
<reference evidence="5" key="1">
    <citation type="submission" date="2020-12" db="EMBL/GenBank/DDBJ databases">
        <title>Metabolic potential, ecology and presence of endohyphal bacteria is reflected in genomic diversity of Mucoromycotina.</title>
        <authorList>
            <person name="Muszewska A."/>
            <person name="Okrasinska A."/>
            <person name="Steczkiewicz K."/>
            <person name="Drgas O."/>
            <person name="Orlowska M."/>
            <person name="Perlinska-Lenart U."/>
            <person name="Aleksandrzak-Piekarczyk T."/>
            <person name="Szatraj K."/>
            <person name="Zielenkiewicz U."/>
            <person name="Pilsyk S."/>
            <person name="Malc E."/>
            <person name="Mieczkowski P."/>
            <person name="Kruszewska J.S."/>
            <person name="Biernat P."/>
            <person name="Pawlowska J."/>
        </authorList>
    </citation>
    <scope>NUCLEOTIDE SEQUENCE</scope>
    <source>
        <strain evidence="5">WA0000051536</strain>
    </source>
</reference>
<evidence type="ECO:0000256" key="4">
    <source>
        <dbReference type="SAM" id="MobiDB-lite"/>
    </source>
</evidence>
<evidence type="ECO:0000313" key="5">
    <source>
        <dbReference type="EMBL" id="KAG2172155.1"/>
    </source>
</evidence>
<comment type="similarity">
    <text evidence="2">Belongs to the NRDE2 family.</text>
</comment>
<dbReference type="OrthoDB" id="297219at2759"/>
<dbReference type="Pfam" id="PF08424">
    <property type="entry name" value="NRDE-2"/>
    <property type="match status" value="1"/>
</dbReference>
<name>A0A8H7PDY4_9FUNG</name>
<evidence type="ECO:0000256" key="1">
    <source>
        <dbReference type="ARBA" id="ARBA00004123"/>
    </source>
</evidence>
<evidence type="ECO:0000313" key="6">
    <source>
        <dbReference type="Proteomes" id="UP000612746"/>
    </source>
</evidence>
<feature type="compositionally biased region" description="Basic and acidic residues" evidence="4">
    <location>
        <begin position="84"/>
        <end position="98"/>
    </location>
</feature>
<feature type="compositionally biased region" description="Pro residues" evidence="4">
    <location>
        <begin position="1"/>
        <end position="10"/>
    </location>
</feature>
<comment type="caution">
    <text evidence="5">The sequence shown here is derived from an EMBL/GenBank/DDBJ whole genome shotgun (WGS) entry which is preliminary data.</text>
</comment>
<feature type="region of interest" description="Disordered" evidence="4">
    <location>
        <begin position="467"/>
        <end position="489"/>
    </location>
</feature>
<dbReference type="GO" id="GO:1902369">
    <property type="term" value="P:negative regulation of RNA catabolic process"/>
    <property type="evidence" value="ECO:0007669"/>
    <property type="project" value="TreeGrafter"/>
</dbReference>
<dbReference type="SUPFAM" id="SSF48452">
    <property type="entry name" value="TPR-like"/>
    <property type="match status" value="3"/>
</dbReference>
<comment type="subcellular location">
    <subcellularLocation>
        <location evidence="1">Nucleus</location>
    </subcellularLocation>
</comment>
<gene>
    <name evidence="5" type="ORF">INT44_005526</name>
</gene>
<dbReference type="InterPro" id="IPR003107">
    <property type="entry name" value="HAT"/>
</dbReference>
<evidence type="ECO:0000256" key="3">
    <source>
        <dbReference type="ARBA" id="ARBA00023242"/>
    </source>
</evidence>
<accession>A0A8H7PDY4</accession>
<dbReference type="PANTHER" id="PTHR13471">
    <property type="entry name" value="TETRATRICOPEPTIDE-LIKE HELICAL"/>
    <property type="match status" value="1"/>
</dbReference>
<dbReference type="GO" id="GO:0071013">
    <property type="term" value="C:catalytic step 2 spliceosome"/>
    <property type="evidence" value="ECO:0007669"/>
    <property type="project" value="TreeGrafter"/>
</dbReference>
<dbReference type="AlphaFoldDB" id="A0A8H7PDY4"/>